<evidence type="ECO:0000313" key="2">
    <source>
        <dbReference type="Proteomes" id="UP000694391"/>
    </source>
</evidence>
<accession>A0A8C0LN02</accession>
<dbReference type="Proteomes" id="UP000694391">
    <property type="component" value="Unplaced"/>
</dbReference>
<dbReference type="AlphaFoldDB" id="A0A8C0LN02"/>
<protein>
    <submittedName>
        <fullName evidence="1">Uncharacterized protein</fullName>
    </submittedName>
</protein>
<reference evidence="1" key="1">
    <citation type="submission" date="2025-08" db="UniProtKB">
        <authorList>
            <consortium name="Ensembl"/>
        </authorList>
    </citation>
    <scope>IDENTIFICATION</scope>
</reference>
<reference evidence="1" key="2">
    <citation type="submission" date="2025-09" db="UniProtKB">
        <authorList>
            <consortium name="Ensembl"/>
        </authorList>
    </citation>
    <scope>IDENTIFICATION</scope>
</reference>
<dbReference type="Ensembl" id="ENSCAFT00020039757.1">
    <property type="protein sequence ID" value="ENSCAFP00020034432.1"/>
    <property type="gene ID" value="ENSCAFG00020026716.1"/>
</dbReference>
<evidence type="ECO:0000313" key="1">
    <source>
        <dbReference type="Ensembl" id="ENSCAFP00020034432.1"/>
    </source>
</evidence>
<name>A0A8C0LN02_CANLU</name>
<sequence>MKLRVPAWSVSDSTDSNRFIFSHTLYIRHINSLLISYSHLSRRQLRLNHLLYTCKRSLHILYLPFYTRRMRTILWLLCIHRNMKYWNNSLICNYSHSIHRLCPTMKTNILLRSNCHHKPTLSNPLHRD</sequence>
<dbReference type="GeneTree" id="ENSGT01150000287026"/>
<proteinExistence type="predicted"/>
<keyword evidence="2" id="KW-1185">Reference proteome</keyword>
<organism evidence="1 2">
    <name type="scientific">Canis lupus dingo</name>
    <name type="common">dingo</name>
    <dbReference type="NCBI Taxonomy" id="286419"/>
    <lineage>
        <taxon>Eukaryota</taxon>
        <taxon>Metazoa</taxon>
        <taxon>Chordata</taxon>
        <taxon>Craniata</taxon>
        <taxon>Vertebrata</taxon>
        <taxon>Euteleostomi</taxon>
        <taxon>Mammalia</taxon>
        <taxon>Eutheria</taxon>
        <taxon>Laurasiatheria</taxon>
        <taxon>Carnivora</taxon>
        <taxon>Caniformia</taxon>
        <taxon>Canidae</taxon>
        <taxon>Canis</taxon>
    </lineage>
</organism>